<dbReference type="HOGENOM" id="CLU_3194496_0_0_2"/>
<dbReference type="GeneID" id="41401406"/>
<dbReference type="EMBL" id="CP003167">
    <property type="protein sequence ID" value="AGB01887.1"/>
    <property type="molecule type" value="Genomic_DNA"/>
</dbReference>
<sequence precursor="true">MIIIIHGSYVCQLMQAGPAPAVPGHKEQEIDITGCNDNTGRILFC</sequence>
<protein>
    <submittedName>
        <fullName evidence="1">Uncharacterized protein</fullName>
    </submittedName>
</protein>
<evidence type="ECO:0000313" key="1">
    <source>
        <dbReference type="EMBL" id="AGB01887.1"/>
    </source>
</evidence>
<reference evidence="1 2" key="2">
    <citation type="journal article" date="2014" name="Genome Announc.">
        <title>Complete Genome Sequence of Methanoregula formicica SMSPT, a Mesophilic Hydrogenotrophic Methanogen Isolated from a Methanogenic Upflow Anaerobic Sludge Blanket Reactor.</title>
        <authorList>
            <person name="Yamamoto K."/>
            <person name="Tamaki H."/>
            <person name="Cadillo-Quiroz H."/>
            <person name="Imachi H."/>
            <person name="Kyrpides N."/>
            <person name="Woyke T."/>
            <person name="Goodwin L."/>
            <person name="Zinder S.H."/>
            <person name="Kamagata Y."/>
            <person name="Liu W.T."/>
        </authorList>
    </citation>
    <scope>NUCLEOTIDE SEQUENCE [LARGE SCALE GENOMIC DNA]</scope>
    <source>
        <strain evidence="2">DSM 22288 / NBRC 105244 / SMSP</strain>
    </source>
</reference>
<dbReference type="STRING" id="593750.Metfor_0829"/>
<gene>
    <name evidence="1" type="ordered locus">Metfor_0829</name>
</gene>
<dbReference type="InParanoid" id="L0HAW2"/>
<evidence type="ECO:0000313" key="2">
    <source>
        <dbReference type="Proteomes" id="UP000010824"/>
    </source>
</evidence>
<proteinExistence type="predicted"/>
<dbReference type="AlphaFoldDB" id="L0HAW2"/>
<name>L0HAW2_METFS</name>
<dbReference type="KEGG" id="mfo:Metfor_0829"/>
<accession>L0HAW2</accession>
<reference evidence="2" key="1">
    <citation type="submission" date="2011-12" db="EMBL/GenBank/DDBJ databases">
        <title>Complete sequence of Methanoregula formicicum SMSP.</title>
        <authorList>
            <person name="Lucas S."/>
            <person name="Han J."/>
            <person name="Lapidus A."/>
            <person name="Cheng J.-F."/>
            <person name="Goodwin L."/>
            <person name="Pitluck S."/>
            <person name="Peters L."/>
            <person name="Ovchinnikova G."/>
            <person name="Teshima H."/>
            <person name="Detter J.C."/>
            <person name="Han C."/>
            <person name="Tapia R."/>
            <person name="Land M."/>
            <person name="Hauser L."/>
            <person name="Kyrpides N."/>
            <person name="Ivanova N."/>
            <person name="Pagani I."/>
            <person name="Imachi H."/>
            <person name="Tamaki H."/>
            <person name="Sekiguchi Y."/>
            <person name="Kamagata Y."/>
            <person name="Cadillo-Quiroz H."/>
            <person name="Zinder S."/>
            <person name="Liu W.-T."/>
            <person name="Woyke T."/>
        </authorList>
    </citation>
    <scope>NUCLEOTIDE SEQUENCE [LARGE SCALE GENOMIC DNA]</scope>
    <source>
        <strain evidence="2">DSM 22288 / NBRC 105244 / SMSP</strain>
    </source>
</reference>
<keyword evidence="2" id="KW-1185">Reference proteome</keyword>
<organism evidence="1 2">
    <name type="scientific">Methanoregula formicica (strain DSM 22288 / NBRC 105244 / SMSP)</name>
    <dbReference type="NCBI Taxonomy" id="593750"/>
    <lineage>
        <taxon>Archaea</taxon>
        <taxon>Methanobacteriati</taxon>
        <taxon>Methanobacteriota</taxon>
        <taxon>Stenosarchaea group</taxon>
        <taxon>Methanomicrobia</taxon>
        <taxon>Methanomicrobiales</taxon>
        <taxon>Methanoregulaceae</taxon>
        <taxon>Methanoregula</taxon>
    </lineage>
</organism>
<dbReference type="Proteomes" id="UP000010824">
    <property type="component" value="Chromosome"/>
</dbReference>
<dbReference type="RefSeq" id="WP_015284851.1">
    <property type="nucleotide sequence ID" value="NC_019943.1"/>
</dbReference>